<dbReference type="KEGG" id="dpte:113799668"/>
<feature type="region of interest" description="Disordered" evidence="1">
    <location>
        <begin position="67"/>
        <end position="88"/>
    </location>
</feature>
<accession>A0A6P6YMB4</accession>
<proteinExistence type="predicted"/>
<organism evidence="3 4">
    <name type="scientific">Dermatophagoides pteronyssinus</name>
    <name type="common">European house dust mite</name>
    <dbReference type="NCBI Taxonomy" id="6956"/>
    <lineage>
        <taxon>Eukaryota</taxon>
        <taxon>Metazoa</taxon>
        <taxon>Ecdysozoa</taxon>
        <taxon>Arthropoda</taxon>
        <taxon>Chelicerata</taxon>
        <taxon>Arachnida</taxon>
        <taxon>Acari</taxon>
        <taxon>Acariformes</taxon>
        <taxon>Sarcoptiformes</taxon>
        <taxon>Astigmata</taxon>
        <taxon>Psoroptidia</taxon>
        <taxon>Analgoidea</taxon>
        <taxon>Pyroglyphidae</taxon>
        <taxon>Dermatophagoidinae</taxon>
        <taxon>Dermatophagoides</taxon>
    </lineage>
</organism>
<name>A0A6P6YMB4_DERPT</name>
<feature type="chain" id="PRO_5028485233" evidence="2">
    <location>
        <begin position="21"/>
        <end position="236"/>
    </location>
</feature>
<evidence type="ECO:0000313" key="4">
    <source>
        <dbReference type="RefSeq" id="XP_027206149.1"/>
    </source>
</evidence>
<dbReference type="RefSeq" id="XP_027206149.1">
    <property type="nucleotide sequence ID" value="XM_027350348.1"/>
</dbReference>
<evidence type="ECO:0000313" key="3">
    <source>
        <dbReference type="Proteomes" id="UP000515146"/>
    </source>
</evidence>
<protein>
    <submittedName>
        <fullName evidence="4">Uncharacterized protein LOC113799668</fullName>
    </submittedName>
</protein>
<dbReference type="InParanoid" id="A0A6P6YMB4"/>
<dbReference type="AlphaFoldDB" id="A0A6P6YMB4"/>
<sequence length="236" mass="26969">MLKLILFSIALVAMIHGIFAVLPQEQEARIHCRSLYQTDPDEQGTFFTNFRCKVQCNFTNQIRQCKPRQVPPHHQGPPTSPNVFPTSNRQNGQLTILSTKADLSIPEKDTYLMICVLNNVAEPIHHLPLEDNYWINRCYSCSSDIVQETRTPTYITPCPMSERYTINQNSRIIFEIWTYDSTPTSRSPSGKPGKFIGGTHLRLKELIDRRNLGHPYSMRLIDGSATGTLTTEIEWS</sequence>
<dbReference type="Proteomes" id="UP000515146">
    <property type="component" value="Unplaced"/>
</dbReference>
<dbReference type="OrthoDB" id="6490342at2759"/>
<feature type="signal peptide" evidence="2">
    <location>
        <begin position="1"/>
        <end position="20"/>
    </location>
</feature>
<evidence type="ECO:0000256" key="2">
    <source>
        <dbReference type="SAM" id="SignalP"/>
    </source>
</evidence>
<evidence type="ECO:0000256" key="1">
    <source>
        <dbReference type="SAM" id="MobiDB-lite"/>
    </source>
</evidence>
<reference evidence="4" key="1">
    <citation type="submission" date="2025-08" db="UniProtKB">
        <authorList>
            <consortium name="RefSeq"/>
        </authorList>
    </citation>
    <scope>IDENTIFICATION</scope>
    <source>
        <strain evidence="4">Airmid</strain>
    </source>
</reference>
<keyword evidence="2" id="KW-0732">Signal</keyword>
<keyword evidence="3" id="KW-1185">Reference proteome</keyword>
<gene>
    <name evidence="4" type="primary">LOC113799668</name>
</gene>